<organism evidence="3 4">
    <name type="scientific">Corallococcus terminator</name>
    <dbReference type="NCBI Taxonomy" id="2316733"/>
    <lineage>
        <taxon>Bacteria</taxon>
        <taxon>Pseudomonadati</taxon>
        <taxon>Myxococcota</taxon>
        <taxon>Myxococcia</taxon>
        <taxon>Myxococcales</taxon>
        <taxon>Cystobacterineae</taxon>
        <taxon>Myxococcaceae</taxon>
        <taxon>Corallococcus</taxon>
    </lineage>
</organism>
<dbReference type="SUPFAM" id="SSF53383">
    <property type="entry name" value="PLP-dependent transferases"/>
    <property type="match status" value="1"/>
</dbReference>
<accession>A0A3A8JG36</accession>
<sequence length="381" mass="41141">MIEGVLPGALRAEYPLLETCTYLNSNSTGAMPRAVEGVLAQYWTTMRTWRDAVWDGWLSQMQGYADAVAGLIGAPPASVALDVNLSAHLSRLGTCLDFSGERRRVIVTDLEFPTVPFIWKGFARYGAELVVVPSRDGRVDEAALEAAIDERTRLVCVSHAAFSTGALLDVARVAKAAHAAGALIATDAYQTVGTVPVDVRALDVDFLMGGAHKWLGGSEYAFMYVRPELLPTLRPADTGWLAGASPLAFQSAEAWAPDARRMMGGTPAPLMVLLSRPGLDLLKGVGITAVREHSLKLTSRLMARADEAGLRVVTPREPHQRGGIVALSFPGDVSVMQRLVARGFICSHRGFLRAAPHFYNTPEEVDGFMDALIEEQRKEAA</sequence>
<dbReference type="Pfam" id="PF00266">
    <property type="entry name" value="Aminotran_5"/>
    <property type="match status" value="1"/>
</dbReference>
<gene>
    <name evidence="3" type="ORF">D7V88_10470</name>
</gene>
<dbReference type="InterPro" id="IPR015421">
    <property type="entry name" value="PyrdxlP-dep_Trfase_major"/>
</dbReference>
<dbReference type="PANTHER" id="PTHR43586:SF15">
    <property type="entry name" value="BLR3095 PROTEIN"/>
    <property type="match status" value="1"/>
</dbReference>
<protein>
    <submittedName>
        <fullName evidence="3">Aminotransferase class V-fold PLP-dependent enzyme</fullName>
    </submittedName>
</protein>
<dbReference type="InterPro" id="IPR000192">
    <property type="entry name" value="Aminotrans_V_dom"/>
</dbReference>
<comment type="caution">
    <text evidence="3">The sequence shown here is derived from an EMBL/GenBank/DDBJ whole genome shotgun (WGS) entry which is preliminary data.</text>
</comment>
<evidence type="ECO:0000259" key="2">
    <source>
        <dbReference type="Pfam" id="PF00266"/>
    </source>
</evidence>
<proteinExistence type="predicted"/>
<dbReference type="InterPro" id="IPR015422">
    <property type="entry name" value="PyrdxlP-dep_Trfase_small"/>
</dbReference>
<dbReference type="Proteomes" id="UP000268094">
    <property type="component" value="Unassembled WGS sequence"/>
</dbReference>
<dbReference type="PANTHER" id="PTHR43586">
    <property type="entry name" value="CYSTEINE DESULFURASE"/>
    <property type="match status" value="1"/>
</dbReference>
<evidence type="ECO:0000313" key="4">
    <source>
        <dbReference type="Proteomes" id="UP000268094"/>
    </source>
</evidence>
<keyword evidence="1" id="KW-0663">Pyridoxal phosphate</keyword>
<name>A0A3A8JG36_9BACT</name>
<evidence type="ECO:0000313" key="3">
    <source>
        <dbReference type="EMBL" id="RKG90840.1"/>
    </source>
</evidence>
<keyword evidence="4" id="KW-1185">Reference proteome</keyword>
<keyword evidence="3" id="KW-0032">Aminotransferase</keyword>
<reference evidence="4" key="1">
    <citation type="submission" date="2018-09" db="EMBL/GenBank/DDBJ databases">
        <authorList>
            <person name="Livingstone P.G."/>
            <person name="Whitworth D.E."/>
        </authorList>
    </citation>
    <scope>NUCLEOTIDE SEQUENCE [LARGE SCALE GENOMIC DNA]</scope>
    <source>
        <strain evidence="4">CA054A</strain>
    </source>
</reference>
<dbReference type="Gene3D" id="3.40.640.10">
    <property type="entry name" value="Type I PLP-dependent aspartate aminotransferase-like (Major domain)"/>
    <property type="match status" value="1"/>
</dbReference>
<dbReference type="EMBL" id="RAVZ01000051">
    <property type="protein sequence ID" value="RKG90840.1"/>
    <property type="molecule type" value="Genomic_DNA"/>
</dbReference>
<dbReference type="Gene3D" id="3.90.1150.10">
    <property type="entry name" value="Aspartate Aminotransferase, domain 1"/>
    <property type="match status" value="1"/>
</dbReference>
<feature type="domain" description="Aminotransferase class V" evidence="2">
    <location>
        <begin position="98"/>
        <end position="366"/>
    </location>
</feature>
<dbReference type="RefSeq" id="WP_120540479.1">
    <property type="nucleotide sequence ID" value="NZ_RAVZ01000051.1"/>
</dbReference>
<keyword evidence="3" id="KW-0808">Transferase</keyword>
<dbReference type="AlphaFoldDB" id="A0A3A8JG36"/>
<dbReference type="OrthoDB" id="9808002at2"/>
<dbReference type="GO" id="GO:0008483">
    <property type="term" value="F:transaminase activity"/>
    <property type="evidence" value="ECO:0007669"/>
    <property type="project" value="UniProtKB-KW"/>
</dbReference>
<dbReference type="InterPro" id="IPR015424">
    <property type="entry name" value="PyrdxlP-dep_Trfase"/>
</dbReference>
<evidence type="ECO:0000256" key="1">
    <source>
        <dbReference type="ARBA" id="ARBA00022898"/>
    </source>
</evidence>